<evidence type="ECO:0000313" key="5">
    <source>
        <dbReference type="Proteomes" id="UP001589813"/>
    </source>
</evidence>
<dbReference type="Proteomes" id="UP001589813">
    <property type="component" value="Unassembled WGS sequence"/>
</dbReference>
<reference evidence="4 5" key="1">
    <citation type="submission" date="2024-09" db="EMBL/GenBank/DDBJ databases">
        <authorList>
            <person name="Sun Q."/>
            <person name="Mori K."/>
        </authorList>
    </citation>
    <scope>NUCLEOTIDE SEQUENCE [LARGE SCALE GENOMIC DNA]</scope>
    <source>
        <strain evidence="4 5">KCTC 23315</strain>
    </source>
</reference>
<dbReference type="Gene3D" id="2.40.160.20">
    <property type="match status" value="1"/>
</dbReference>
<comment type="caution">
    <text evidence="4">The sequence shown here is derived from an EMBL/GenBank/DDBJ whole genome shotgun (WGS) entry which is preliminary data.</text>
</comment>
<keyword evidence="5" id="KW-1185">Reference proteome</keyword>
<dbReference type="EMBL" id="JBHLXP010000001">
    <property type="protein sequence ID" value="MFC0047079.1"/>
    <property type="molecule type" value="Genomic_DNA"/>
</dbReference>
<sequence>MLRVCSKMLLIGVAVLASQAHATSDFYAVAGAQYSRSGEPVDVSGAGYQLGAGYVINQQWSVELSAEQLFAEKKQVELGQSRLDSDALTLSVLGKTRISDDAVLFYRAGASSVDHEGYYPYVVSKKTLPNATVVTTVGYKDIDDDLVHGVLGLGLEQNFTAQWFGRAEIVHLFKKDQLQADTFRLSLGYRY</sequence>
<feature type="signal peptide" evidence="2">
    <location>
        <begin position="1"/>
        <end position="22"/>
    </location>
</feature>
<evidence type="ECO:0000259" key="3">
    <source>
        <dbReference type="Pfam" id="PF13505"/>
    </source>
</evidence>
<evidence type="ECO:0000313" key="4">
    <source>
        <dbReference type="EMBL" id="MFC0047079.1"/>
    </source>
</evidence>
<feature type="chain" id="PRO_5045336702" evidence="2">
    <location>
        <begin position="23"/>
        <end position="191"/>
    </location>
</feature>
<evidence type="ECO:0000256" key="2">
    <source>
        <dbReference type="SAM" id="SignalP"/>
    </source>
</evidence>
<gene>
    <name evidence="4" type="ORF">ACFFJP_02100</name>
</gene>
<evidence type="ECO:0000256" key="1">
    <source>
        <dbReference type="ARBA" id="ARBA00022729"/>
    </source>
</evidence>
<dbReference type="RefSeq" id="WP_377239982.1">
    <property type="nucleotide sequence ID" value="NZ_JBHLXP010000001.1"/>
</dbReference>
<feature type="domain" description="Outer membrane protein beta-barrel" evidence="3">
    <location>
        <begin position="10"/>
        <end position="190"/>
    </location>
</feature>
<dbReference type="SUPFAM" id="SSF56925">
    <property type="entry name" value="OMPA-like"/>
    <property type="match status" value="1"/>
</dbReference>
<keyword evidence="1 2" id="KW-0732">Signal</keyword>
<dbReference type="InterPro" id="IPR011250">
    <property type="entry name" value="OMP/PagP_B-barrel"/>
</dbReference>
<protein>
    <submittedName>
        <fullName evidence="4">Outer membrane beta-barrel protein</fullName>
    </submittedName>
</protein>
<accession>A0ABV6B9L4</accession>
<dbReference type="InterPro" id="IPR027385">
    <property type="entry name" value="Beta-barrel_OMP"/>
</dbReference>
<organism evidence="4 5">
    <name type="scientific">Rheinheimera tilapiae</name>
    <dbReference type="NCBI Taxonomy" id="875043"/>
    <lineage>
        <taxon>Bacteria</taxon>
        <taxon>Pseudomonadati</taxon>
        <taxon>Pseudomonadota</taxon>
        <taxon>Gammaproteobacteria</taxon>
        <taxon>Chromatiales</taxon>
        <taxon>Chromatiaceae</taxon>
        <taxon>Rheinheimera</taxon>
    </lineage>
</organism>
<name>A0ABV6B9L4_9GAMM</name>
<dbReference type="Pfam" id="PF13505">
    <property type="entry name" value="OMP_b-brl"/>
    <property type="match status" value="1"/>
</dbReference>
<proteinExistence type="predicted"/>